<dbReference type="AlphaFoldDB" id="A0AA40K6B9"/>
<name>A0AA40K6B9_9PEZI</name>
<accession>A0AA40K6B9</accession>
<reference evidence="1" key="1">
    <citation type="submission" date="2023-06" db="EMBL/GenBank/DDBJ databases">
        <title>Genome-scale phylogeny and comparative genomics of the fungal order Sordariales.</title>
        <authorList>
            <consortium name="Lawrence Berkeley National Laboratory"/>
            <person name="Hensen N."/>
            <person name="Bonometti L."/>
            <person name="Westerberg I."/>
            <person name="Brannstrom I.O."/>
            <person name="Guillou S."/>
            <person name="Cros-Aarteil S."/>
            <person name="Calhoun S."/>
            <person name="Haridas S."/>
            <person name="Kuo A."/>
            <person name="Mondo S."/>
            <person name="Pangilinan J."/>
            <person name="Riley R."/>
            <person name="Labutti K."/>
            <person name="Andreopoulos B."/>
            <person name="Lipzen A."/>
            <person name="Chen C."/>
            <person name="Yanf M."/>
            <person name="Daum C."/>
            <person name="Ng V."/>
            <person name="Clum A."/>
            <person name="Steindorff A."/>
            <person name="Ohm R."/>
            <person name="Martin F."/>
            <person name="Silar P."/>
            <person name="Natvig D."/>
            <person name="Lalanne C."/>
            <person name="Gautier V."/>
            <person name="Ament-Velasquez S.L."/>
            <person name="Kruys A."/>
            <person name="Hutchinson M.I."/>
            <person name="Powell A.J."/>
            <person name="Barry K."/>
            <person name="Miller A.N."/>
            <person name="Grigoriev I.V."/>
            <person name="Debuchy R."/>
            <person name="Gladieux P."/>
            <person name="Thoren M.H."/>
            <person name="Johannesson H."/>
        </authorList>
    </citation>
    <scope>NUCLEOTIDE SEQUENCE</scope>
    <source>
        <strain evidence="1">CBS 540.89</strain>
    </source>
</reference>
<comment type="caution">
    <text evidence="1">The sequence shown here is derived from an EMBL/GenBank/DDBJ whole genome shotgun (WGS) entry which is preliminary data.</text>
</comment>
<dbReference type="EMBL" id="JAUKTV010000001">
    <property type="protein sequence ID" value="KAK0747525.1"/>
    <property type="molecule type" value="Genomic_DNA"/>
</dbReference>
<evidence type="ECO:0000313" key="2">
    <source>
        <dbReference type="Proteomes" id="UP001172159"/>
    </source>
</evidence>
<sequence length="69" mass="7821">MPLPRFLESSWLSRYSCAAASRRLPWLARAPDQDSLPWPSCSDRHRLVLSVLLSVSSTAYLSRVHRGPL</sequence>
<evidence type="ECO:0000313" key="1">
    <source>
        <dbReference type="EMBL" id="KAK0747525.1"/>
    </source>
</evidence>
<keyword evidence="2" id="KW-1185">Reference proteome</keyword>
<gene>
    <name evidence="1" type="ORF">B0T21DRAFT_354533</name>
</gene>
<dbReference type="Proteomes" id="UP001172159">
    <property type="component" value="Unassembled WGS sequence"/>
</dbReference>
<proteinExistence type="predicted"/>
<organism evidence="1 2">
    <name type="scientific">Apiosordaria backusii</name>
    <dbReference type="NCBI Taxonomy" id="314023"/>
    <lineage>
        <taxon>Eukaryota</taxon>
        <taxon>Fungi</taxon>
        <taxon>Dikarya</taxon>
        <taxon>Ascomycota</taxon>
        <taxon>Pezizomycotina</taxon>
        <taxon>Sordariomycetes</taxon>
        <taxon>Sordariomycetidae</taxon>
        <taxon>Sordariales</taxon>
        <taxon>Lasiosphaeriaceae</taxon>
        <taxon>Apiosordaria</taxon>
    </lineage>
</organism>
<protein>
    <submittedName>
        <fullName evidence="1">Uncharacterized protein</fullName>
    </submittedName>
</protein>